<proteinExistence type="predicted"/>
<reference evidence="2" key="1">
    <citation type="submission" date="2022-03" db="EMBL/GenBank/DDBJ databases">
        <authorList>
            <person name="Lindestad O."/>
        </authorList>
    </citation>
    <scope>NUCLEOTIDE SEQUENCE</scope>
</reference>
<evidence type="ECO:0000313" key="2">
    <source>
        <dbReference type="EMBL" id="CAH2234524.1"/>
    </source>
</evidence>
<feature type="compositionally biased region" description="Pro residues" evidence="1">
    <location>
        <begin position="47"/>
        <end position="59"/>
    </location>
</feature>
<protein>
    <submittedName>
        <fullName evidence="2">Jg1664 protein</fullName>
    </submittedName>
</protein>
<accession>A0A8S4RBG9</accession>
<organism evidence="2 3">
    <name type="scientific">Pararge aegeria aegeria</name>
    <dbReference type="NCBI Taxonomy" id="348720"/>
    <lineage>
        <taxon>Eukaryota</taxon>
        <taxon>Metazoa</taxon>
        <taxon>Ecdysozoa</taxon>
        <taxon>Arthropoda</taxon>
        <taxon>Hexapoda</taxon>
        <taxon>Insecta</taxon>
        <taxon>Pterygota</taxon>
        <taxon>Neoptera</taxon>
        <taxon>Endopterygota</taxon>
        <taxon>Lepidoptera</taxon>
        <taxon>Glossata</taxon>
        <taxon>Ditrysia</taxon>
        <taxon>Papilionoidea</taxon>
        <taxon>Nymphalidae</taxon>
        <taxon>Satyrinae</taxon>
        <taxon>Satyrini</taxon>
        <taxon>Parargina</taxon>
        <taxon>Pararge</taxon>
    </lineage>
</organism>
<feature type="region of interest" description="Disordered" evidence="1">
    <location>
        <begin position="34"/>
        <end position="59"/>
    </location>
</feature>
<comment type="caution">
    <text evidence="2">The sequence shown here is derived from an EMBL/GenBank/DDBJ whole genome shotgun (WGS) entry which is preliminary data.</text>
</comment>
<dbReference type="AlphaFoldDB" id="A0A8S4RBG9"/>
<keyword evidence="3" id="KW-1185">Reference proteome</keyword>
<sequence>MGKPSRWDRPLVQQWNVKEPGRLYSRRARAARAWEPAARARSHGRPDLPPAPRPASPPPPLYRAFLSPLLRAALMASMDRRHFSPTEKDKMISSSTAFSTLRVLV</sequence>
<dbReference type="Proteomes" id="UP000838756">
    <property type="component" value="Unassembled WGS sequence"/>
</dbReference>
<evidence type="ECO:0000256" key="1">
    <source>
        <dbReference type="SAM" id="MobiDB-lite"/>
    </source>
</evidence>
<evidence type="ECO:0000313" key="3">
    <source>
        <dbReference type="Proteomes" id="UP000838756"/>
    </source>
</evidence>
<name>A0A8S4RBG9_9NEOP</name>
<dbReference type="EMBL" id="CAKXAJ010025064">
    <property type="protein sequence ID" value="CAH2234524.1"/>
    <property type="molecule type" value="Genomic_DNA"/>
</dbReference>
<gene>
    <name evidence="2" type="primary">jg1664</name>
    <name evidence="2" type="ORF">PAEG_LOCUS12346</name>
</gene>